<gene>
    <name evidence="2" type="ORF">GOMPHAMPRED_005320</name>
</gene>
<dbReference type="AlphaFoldDB" id="A0A8H3FQV7"/>
<evidence type="ECO:0000313" key="3">
    <source>
        <dbReference type="Proteomes" id="UP000664169"/>
    </source>
</evidence>
<accession>A0A8H3FQV7</accession>
<proteinExistence type="predicted"/>
<reference evidence="2" key="1">
    <citation type="submission" date="2021-03" db="EMBL/GenBank/DDBJ databases">
        <authorList>
            <person name="Tagirdzhanova G."/>
        </authorList>
    </citation>
    <scope>NUCLEOTIDE SEQUENCE</scope>
</reference>
<sequence>MSDLFARISKLVRWISAKHKGVLWYLRRITRAIRSAFGRSSKSCLDHHESSQHQGQETIKQGLYNKYLTASEADQIRKQFEGADNGRKLLFWTNVPRALAQEWANANGANTLSTMMGPLMDEINGQKKGKEWSKYVKGVSCLFAELAAQKVSVLVLTTAPGVARHRKESTFRSLEEPILKTSASLQINYVHPTVQGAETVEYSRWPVDNTLLWLQRFGREKQVDPVELWKQLRSGKKSPHFSLEQLAPLRTEFASGNLALGLSQRSTSMIERPTIASTIDVCSPVVRTPQRDAATQTLPEEAPKDRIPEKPTKAPANNPKKQQKKKIPDSNIRQTEPKVKVKVSPPAKSKLIQPPSPAQSSPQINTTLGNNQKEITRQLAVFMVRLERHSSQIGKPMDFVFREPNSPSSKTVAILSYNGLKFEAQALGKKQAKRLAAQRACKYFDIT</sequence>
<keyword evidence="3" id="KW-1185">Reference proteome</keyword>
<dbReference type="OrthoDB" id="5232980at2759"/>
<comment type="caution">
    <text evidence="2">The sequence shown here is derived from an EMBL/GenBank/DDBJ whole genome shotgun (WGS) entry which is preliminary data.</text>
</comment>
<organism evidence="2 3">
    <name type="scientific">Gomphillus americanus</name>
    <dbReference type="NCBI Taxonomy" id="1940652"/>
    <lineage>
        <taxon>Eukaryota</taxon>
        <taxon>Fungi</taxon>
        <taxon>Dikarya</taxon>
        <taxon>Ascomycota</taxon>
        <taxon>Pezizomycotina</taxon>
        <taxon>Lecanoromycetes</taxon>
        <taxon>OSLEUM clade</taxon>
        <taxon>Ostropomycetidae</taxon>
        <taxon>Ostropales</taxon>
        <taxon>Graphidaceae</taxon>
        <taxon>Gomphilloideae</taxon>
        <taxon>Gomphillus</taxon>
    </lineage>
</organism>
<name>A0A8H3FQV7_9LECA</name>
<dbReference type="CDD" id="cd00048">
    <property type="entry name" value="DSRM_SF"/>
    <property type="match status" value="1"/>
</dbReference>
<dbReference type="EMBL" id="CAJPDQ010000031">
    <property type="protein sequence ID" value="CAF9929116.1"/>
    <property type="molecule type" value="Genomic_DNA"/>
</dbReference>
<evidence type="ECO:0000313" key="2">
    <source>
        <dbReference type="EMBL" id="CAF9929116.1"/>
    </source>
</evidence>
<evidence type="ECO:0000256" key="1">
    <source>
        <dbReference type="SAM" id="MobiDB-lite"/>
    </source>
</evidence>
<protein>
    <submittedName>
        <fullName evidence="2">Uncharacterized protein</fullName>
    </submittedName>
</protein>
<feature type="region of interest" description="Disordered" evidence="1">
    <location>
        <begin position="286"/>
        <end position="367"/>
    </location>
</feature>
<feature type="compositionally biased region" description="Basic and acidic residues" evidence="1">
    <location>
        <begin position="301"/>
        <end position="312"/>
    </location>
</feature>
<dbReference type="Proteomes" id="UP000664169">
    <property type="component" value="Unassembled WGS sequence"/>
</dbReference>